<organism evidence="1 2">
    <name type="scientific">Trichonephila clavata</name>
    <name type="common">Joro spider</name>
    <name type="synonym">Nephila clavata</name>
    <dbReference type="NCBI Taxonomy" id="2740835"/>
    <lineage>
        <taxon>Eukaryota</taxon>
        <taxon>Metazoa</taxon>
        <taxon>Ecdysozoa</taxon>
        <taxon>Arthropoda</taxon>
        <taxon>Chelicerata</taxon>
        <taxon>Arachnida</taxon>
        <taxon>Araneae</taxon>
        <taxon>Araneomorphae</taxon>
        <taxon>Entelegynae</taxon>
        <taxon>Araneoidea</taxon>
        <taxon>Nephilidae</taxon>
        <taxon>Trichonephila</taxon>
    </lineage>
</organism>
<protein>
    <submittedName>
        <fullName evidence="1">Uncharacterized protein</fullName>
    </submittedName>
</protein>
<name>A0A8X6HLZ1_TRICU</name>
<evidence type="ECO:0000313" key="2">
    <source>
        <dbReference type="Proteomes" id="UP000887116"/>
    </source>
</evidence>
<accession>A0A8X6HLZ1</accession>
<gene>
    <name evidence="1" type="ORF">TNCT_122251</name>
</gene>
<dbReference type="Proteomes" id="UP000887116">
    <property type="component" value="Unassembled WGS sequence"/>
</dbReference>
<dbReference type="AlphaFoldDB" id="A0A8X6HLZ1"/>
<sequence length="119" mass="13433">MVIHYTRDSLTVCNDTLEGCGILYRSLSFVLHSLTSTQTGGHGKNLVQKELYESKKLENHCSRRTVVPVHCQCTCITVSGTRTQSHERLLNIEDDHSGTVVTLKQLNKFVYKCKVSHNL</sequence>
<dbReference type="EMBL" id="BMAO01008690">
    <property type="protein sequence ID" value="GFR25623.1"/>
    <property type="molecule type" value="Genomic_DNA"/>
</dbReference>
<reference evidence="1" key="1">
    <citation type="submission" date="2020-07" db="EMBL/GenBank/DDBJ databases">
        <title>Multicomponent nature underlies the extraordinary mechanical properties of spider dragline silk.</title>
        <authorList>
            <person name="Kono N."/>
            <person name="Nakamura H."/>
            <person name="Mori M."/>
            <person name="Yoshida Y."/>
            <person name="Ohtoshi R."/>
            <person name="Malay A.D."/>
            <person name="Moran D.A.P."/>
            <person name="Tomita M."/>
            <person name="Numata K."/>
            <person name="Arakawa K."/>
        </authorList>
    </citation>
    <scope>NUCLEOTIDE SEQUENCE</scope>
</reference>
<proteinExistence type="predicted"/>
<keyword evidence="2" id="KW-1185">Reference proteome</keyword>
<comment type="caution">
    <text evidence="1">The sequence shown here is derived from an EMBL/GenBank/DDBJ whole genome shotgun (WGS) entry which is preliminary data.</text>
</comment>
<evidence type="ECO:0000313" key="1">
    <source>
        <dbReference type="EMBL" id="GFR25623.1"/>
    </source>
</evidence>